<keyword evidence="3 5" id="KW-0238">DNA-binding</keyword>
<name>A0A3P3XG09_9SPIR</name>
<evidence type="ECO:0000256" key="1">
    <source>
        <dbReference type="ARBA" id="ARBA00008857"/>
    </source>
</evidence>
<dbReference type="InterPro" id="IPR050090">
    <property type="entry name" value="Tyrosine_recombinase_XerCD"/>
</dbReference>
<dbReference type="Gene3D" id="1.10.150.130">
    <property type="match status" value="1"/>
</dbReference>
<dbReference type="NCBIfam" id="TIGR02249">
    <property type="entry name" value="integrase_gron"/>
    <property type="match status" value="1"/>
</dbReference>
<dbReference type="Pfam" id="PF13495">
    <property type="entry name" value="Phage_int_SAM_4"/>
    <property type="match status" value="1"/>
</dbReference>
<dbReference type="EMBL" id="FWDM01000001">
    <property type="protein sequence ID" value="SLM09733.1"/>
    <property type="molecule type" value="Genomic_DNA"/>
</dbReference>
<evidence type="ECO:0000256" key="5">
    <source>
        <dbReference type="PROSITE-ProRule" id="PRU01248"/>
    </source>
</evidence>
<gene>
    <name evidence="9" type="ORF">SPIROBIBN47_10028</name>
</gene>
<dbReference type="InterPro" id="IPR011946">
    <property type="entry name" value="Integrase_integron-type"/>
</dbReference>
<dbReference type="Pfam" id="PF00589">
    <property type="entry name" value="Phage_integrase"/>
    <property type="match status" value="1"/>
</dbReference>
<dbReference type="GO" id="GO:0003677">
    <property type="term" value="F:DNA binding"/>
    <property type="evidence" value="ECO:0007669"/>
    <property type="project" value="UniProtKB-UniRule"/>
</dbReference>
<dbReference type="SUPFAM" id="SSF56349">
    <property type="entry name" value="DNA breaking-rejoining enzymes"/>
    <property type="match status" value="1"/>
</dbReference>
<dbReference type="PANTHER" id="PTHR30349">
    <property type="entry name" value="PHAGE INTEGRASE-RELATED"/>
    <property type="match status" value="1"/>
</dbReference>
<evidence type="ECO:0000313" key="9">
    <source>
        <dbReference type="EMBL" id="SLM09733.1"/>
    </source>
</evidence>
<dbReference type="PROSITE" id="PS51900">
    <property type="entry name" value="CB"/>
    <property type="match status" value="1"/>
</dbReference>
<evidence type="ECO:0000256" key="3">
    <source>
        <dbReference type="ARBA" id="ARBA00023125"/>
    </source>
</evidence>
<dbReference type="AlphaFoldDB" id="A0A3P3XG09"/>
<dbReference type="InterPro" id="IPR013762">
    <property type="entry name" value="Integrase-like_cat_sf"/>
</dbReference>
<sequence length="454" mass="52223">MGSIIFDKAAFMNYLMAKCNFSAKGTEWACIWVEKFLRFYPDWSENREKAIAGFSEALSRRKPANIVNLALRSVQLFIAFIDFELGERPLARSTQSGEDATGSRSKTCSISASSEENPGESKDREWQEFASRAMKQVRELIRLKHRSLRTEKTYLGWTRRFLDFIRVRRLANFVDGAPKITADHLRAYLSYLAVDVRVSASMQEQALNALLVLFRMVLHIEIEGLSSVLRAKKRKRLPMVLSREEVSALLAQLRQPYRLMASLMYGCGLRLEECLSLRVKDINFENETIEVRAGKGGKDRLTMLPGVLKRVLHEHLRELRALWEEMRRRDLPGIFLPEALDRKYPGLSKEWSWFWLFPAKSPCANVRTGEIAFWHVHPSVIQKKIRLAIQAAGIQKLASAHTLRHSFATNLIEDGYDIRTIQELLGHSNVQTTMIYTHVAMRNKRGVRSPLENL</sequence>
<dbReference type="GO" id="GO:0015074">
    <property type="term" value="P:DNA integration"/>
    <property type="evidence" value="ECO:0007669"/>
    <property type="project" value="UniProtKB-KW"/>
</dbReference>
<accession>A0A3P3XG09</accession>
<feature type="domain" description="Tyr recombinase" evidence="7">
    <location>
        <begin position="236"/>
        <end position="449"/>
    </location>
</feature>
<feature type="region of interest" description="Disordered" evidence="6">
    <location>
        <begin position="93"/>
        <end position="125"/>
    </location>
</feature>
<dbReference type="Gene3D" id="1.10.443.10">
    <property type="entry name" value="Intergrase catalytic core"/>
    <property type="match status" value="1"/>
</dbReference>
<proteinExistence type="inferred from homology"/>
<comment type="similarity">
    <text evidence="1">Belongs to the 'phage' integrase family.</text>
</comment>
<feature type="domain" description="Core-binding (CB)" evidence="8">
    <location>
        <begin position="128"/>
        <end position="218"/>
    </location>
</feature>
<dbReference type="InterPro" id="IPR044068">
    <property type="entry name" value="CB"/>
</dbReference>
<keyword evidence="4" id="KW-0233">DNA recombination</keyword>
<reference evidence="9" key="1">
    <citation type="submission" date="2017-02" db="EMBL/GenBank/DDBJ databases">
        <authorList>
            <person name="Regsiter A."/>
            <person name="William W."/>
        </authorList>
    </citation>
    <scope>NUCLEOTIDE SEQUENCE</scope>
    <source>
        <strain evidence="9">Bib</strain>
    </source>
</reference>
<dbReference type="PANTHER" id="PTHR30349:SF64">
    <property type="entry name" value="PROPHAGE INTEGRASE INTD-RELATED"/>
    <property type="match status" value="1"/>
</dbReference>
<evidence type="ECO:0000256" key="6">
    <source>
        <dbReference type="SAM" id="MobiDB-lite"/>
    </source>
</evidence>
<evidence type="ECO:0000256" key="2">
    <source>
        <dbReference type="ARBA" id="ARBA00022908"/>
    </source>
</evidence>
<dbReference type="InterPro" id="IPR011010">
    <property type="entry name" value="DNA_brk_join_enz"/>
</dbReference>
<dbReference type="GO" id="GO:0006310">
    <property type="term" value="P:DNA recombination"/>
    <property type="evidence" value="ECO:0007669"/>
    <property type="project" value="UniProtKB-KW"/>
</dbReference>
<dbReference type="InterPro" id="IPR004107">
    <property type="entry name" value="Integrase_SAM-like_N"/>
</dbReference>
<dbReference type="InterPro" id="IPR010998">
    <property type="entry name" value="Integrase_recombinase_N"/>
</dbReference>
<keyword evidence="2" id="KW-0229">DNA integration</keyword>
<organism evidence="9">
    <name type="scientific">uncultured spirochete</name>
    <dbReference type="NCBI Taxonomy" id="156406"/>
    <lineage>
        <taxon>Bacteria</taxon>
        <taxon>Pseudomonadati</taxon>
        <taxon>Spirochaetota</taxon>
        <taxon>Spirochaetia</taxon>
        <taxon>Spirochaetales</taxon>
        <taxon>environmental samples</taxon>
    </lineage>
</organism>
<evidence type="ECO:0000256" key="4">
    <source>
        <dbReference type="ARBA" id="ARBA00023172"/>
    </source>
</evidence>
<protein>
    <submittedName>
        <fullName evidence="9">Integron integrase</fullName>
    </submittedName>
</protein>
<evidence type="ECO:0000259" key="7">
    <source>
        <dbReference type="PROSITE" id="PS51898"/>
    </source>
</evidence>
<dbReference type="PROSITE" id="PS51898">
    <property type="entry name" value="TYR_RECOMBINASE"/>
    <property type="match status" value="1"/>
</dbReference>
<feature type="compositionally biased region" description="Polar residues" evidence="6">
    <location>
        <begin position="93"/>
        <end position="116"/>
    </location>
</feature>
<dbReference type="InterPro" id="IPR002104">
    <property type="entry name" value="Integrase_catalytic"/>
</dbReference>
<evidence type="ECO:0000259" key="8">
    <source>
        <dbReference type="PROSITE" id="PS51900"/>
    </source>
</evidence>